<dbReference type="PROSITE" id="PS51257">
    <property type="entry name" value="PROKAR_LIPOPROTEIN"/>
    <property type="match status" value="1"/>
</dbReference>
<feature type="chain" id="PRO_5047184354" evidence="1">
    <location>
        <begin position="24"/>
        <end position="520"/>
    </location>
</feature>
<sequence>MMKKEILFLPTLLVLLLLLSACTGESSTKETINEEGTDASLDLSEYVGIDENESGTPDWQEEEIELVYASKFYGENDETNPIFLNIQKFMEKYPNITVVRDRQFAADEEDFTQMEMLTARANERNLPDIFYSPLAAEAYDRELTLDLTPYIEADPEAEWISENAKRVMKTYDGEEIYGIPWMSVGQFPAINTRLLRENNIQVPTYDWTYQDYEDLRSEVAKLTPDNPIFPGIIEFQDHGAHYFDSIPNGWLGYNIESQTWDFTNSKRYGEWFEQVAREGIEGLHFYDLPEAERIEKVGNLGWAWGDGLEAVSNMWMFALSGDVGELVVNREMEIDIYPMPEAPEGGSTSIRAYYDTLSISSALEDDPVKAEAAFQLLKWLTYGEEGLKSKWSLIDEYSGLPEDAPLRVEDRLMDFVQGWPITTNPEVLENHPLVQGFPEDSELAIFNFEAFKNPEFQQQLANPISYPRQMPAVSNVFSNLDIWELRNQIRDEGVRYSDIASEWDTMMNENLEDYLRQYNR</sequence>
<accession>A0ABV6KBF2</accession>
<dbReference type="Proteomes" id="UP001589838">
    <property type="component" value="Unassembled WGS sequence"/>
</dbReference>
<protein>
    <submittedName>
        <fullName evidence="2">ABC transporter substrate-binding protein</fullName>
    </submittedName>
</protein>
<organism evidence="2 3">
    <name type="scientific">Halalkalibacter kiskunsagensis</name>
    <dbReference type="NCBI Taxonomy" id="1548599"/>
    <lineage>
        <taxon>Bacteria</taxon>
        <taxon>Bacillati</taxon>
        <taxon>Bacillota</taxon>
        <taxon>Bacilli</taxon>
        <taxon>Bacillales</taxon>
        <taxon>Bacillaceae</taxon>
        <taxon>Halalkalibacter</taxon>
    </lineage>
</organism>
<comment type="caution">
    <text evidence="2">The sequence shown here is derived from an EMBL/GenBank/DDBJ whole genome shotgun (WGS) entry which is preliminary data.</text>
</comment>
<evidence type="ECO:0000313" key="2">
    <source>
        <dbReference type="EMBL" id="MFC0470643.1"/>
    </source>
</evidence>
<keyword evidence="1" id="KW-0732">Signal</keyword>
<proteinExistence type="predicted"/>
<dbReference type="EMBL" id="JBHLUX010000024">
    <property type="protein sequence ID" value="MFC0470643.1"/>
    <property type="molecule type" value="Genomic_DNA"/>
</dbReference>
<gene>
    <name evidence="2" type="ORF">ACFFHM_09080</name>
</gene>
<reference evidence="2 3" key="1">
    <citation type="submission" date="2024-09" db="EMBL/GenBank/DDBJ databases">
        <authorList>
            <person name="Sun Q."/>
            <person name="Mori K."/>
        </authorList>
    </citation>
    <scope>NUCLEOTIDE SEQUENCE [LARGE SCALE GENOMIC DNA]</scope>
    <source>
        <strain evidence="2 3">NCAIM B.02610</strain>
    </source>
</reference>
<name>A0ABV6KBF2_9BACI</name>
<keyword evidence="3" id="KW-1185">Reference proteome</keyword>
<dbReference type="RefSeq" id="WP_390183819.1">
    <property type="nucleotide sequence ID" value="NZ_JBHLUX010000024.1"/>
</dbReference>
<dbReference type="SUPFAM" id="SSF53850">
    <property type="entry name" value="Periplasmic binding protein-like II"/>
    <property type="match status" value="1"/>
</dbReference>
<dbReference type="InterPro" id="IPR050490">
    <property type="entry name" value="Bact_solute-bd_prot1"/>
</dbReference>
<evidence type="ECO:0000256" key="1">
    <source>
        <dbReference type="SAM" id="SignalP"/>
    </source>
</evidence>
<dbReference type="PANTHER" id="PTHR43649">
    <property type="entry name" value="ARABINOSE-BINDING PROTEIN-RELATED"/>
    <property type="match status" value="1"/>
</dbReference>
<feature type="signal peptide" evidence="1">
    <location>
        <begin position="1"/>
        <end position="23"/>
    </location>
</feature>
<dbReference type="Gene3D" id="3.40.190.10">
    <property type="entry name" value="Periplasmic binding protein-like II"/>
    <property type="match status" value="1"/>
</dbReference>
<evidence type="ECO:0000313" key="3">
    <source>
        <dbReference type="Proteomes" id="UP001589838"/>
    </source>
</evidence>
<dbReference type="PANTHER" id="PTHR43649:SF12">
    <property type="entry name" value="DIACETYLCHITOBIOSE BINDING PROTEIN DASA"/>
    <property type="match status" value="1"/>
</dbReference>